<keyword evidence="7" id="KW-1185">Reference proteome</keyword>
<dbReference type="GO" id="GO:0005886">
    <property type="term" value="C:plasma membrane"/>
    <property type="evidence" value="ECO:0007669"/>
    <property type="project" value="InterPro"/>
</dbReference>
<keyword evidence="4" id="KW-1133">Transmembrane helix</keyword>
<dbReference type="PANTHER" id="PTHR10264">
    <property type="entry name" value="BAND 7 PROTEIN-RELATED"/>
    <property type="match status" value="1"/>
</dbReference>
<keyword evidence="4" id="KW-0812">Transmembrane</keyword>
<dbReference type="FunFam" id="3.30.479.30:FF:000002">
    <property type="entry name" value="band 7 protein AGAP004871"/>
    <property type="match status" value="1"/>
</dbReference>
<dbReference type="Pfam" id="PF01145">
    <property type="entry name" value="Band_7"/>
    <property type="match status" value="1"/>
</dbReference>
<dbReference type="InterPro" id="IPR001972">
    <property type="entry name" value="Stomatin_HflK_fam"/>
</dbReference>
<dbReference type="InterPro" id="IPR001107">
    <property type="entry name" value="Band_7"/>
</dbReference>
<name>A0A8C4NMZ0_EPTBU</name>
<dbReference type="Ensembl" id="ENSEBUT00000006379.1">
    <property type="protein sequence ID" value="ENSEBUP00000005933.1"/>
    <property type="gene ID" value="ENSEBUG00000003966.1"/>
</dbReference>
<dbReference type="PRINTS" id="PR00721">
    <property type="entry name" value="STOMATIN"/>
</dbReference>
<dbReference type="InterPro" id="IPR043202">
    <property type="entry name" value="Band-7_stomatin-like"/>
</dbReference>
<feature type="transmembrane region" description="Helical" evidence="4">
    <location>
        <begin position="6"/>
        <end position="25"/>
    </location>
</feature>
<reference evidence="6" key="1">
    <citation type="submission" date="2025-08" db="UniProtKB">
        <authorList>
            <consortium name="Ensembl"/>
        </authorList>
    </citation>
    <scope>IDENTIFICATION</scope>
</reference>
<evidence type="ECO:0000256" key="3">
    <source>
        <dbReference type="ARBA" id="ARBA00023136"/>
    </source>
</evidence>
<evidence type="ECO:0000256" key="4">
    <source>
        <dbReference type="SAM" id="Phobius"/>
    </source>
</evidence>
<feature type="domain" description="Band 7" evidence="5">
    <location>
        <begin position="23"/>
        <end position="182"/>
    </location>
</feature>
<dbReference type="SUPFAM" id="SSF117892">
    <property type="entry name" value="Band 7/SPFH domain"/>
    <property type="match status" value="1"/>
</dbReference>
<proteinExistence type="inferred from homology"/>
<dbReference type="Gene3D" id="3.30.479.30">
    <property type="entry name" value="Band 7 domain"/>
    <property type="match status" value="1"/>
</dbReference>
<comment type="subcellular location">
    <subcellularLocation>
        <location evidence="1">Membrane</location>
    </subcellularLocation>
</comment>
<dbReference type="SMART" id="SM00244">
    <property type="entry name" value="PHB"/>
    <property type="match status" value="1"/>
</dbReference>
<organism evidence="6 7">
    <name type="scientific">Eptatretus burgeri</name>
    <name type="common">Inshore hagfish</name>
    <dbReference type="NCBI Taxonomy" id="7764"/>
    <lineage>
        <taxon>Eukaryota</taxon>
        <taxon>Metazoa</taxon>
        <taxon>Chordata</taxon>
        <taxon>Craniata</taxon>
        <taxon>Vertebrata</taxon>
        <taxon>Cyclostomata</taxon>
        <taxon>Myxini</taxon>
        <taxon>Myxiniformes</taxon>
        <taxon>Myxinidae</taxon>
        <taxon>Eptatretinae</taxon>
        <taxon>Eptatretus</taxon>
    </lineage>
</organism>
<evidence type="ECO:0000313" key="7">
    <source>
        <dbReference type="Proteomes" id="UP000694388"/>
    </source>
</evidence>
<protein>
    <recommendedName>
        <fullName evidence="5">Band 7 domain-containing protein</fullName>
    </recommendedName>
</protein>
<dbReference type="InterPro" id="IPR036013">
    <property type="entry name" value="Band_7/SPFH_dom_sf"/>
</dbReference>
<dbReference type="Proteomes" id="UP000694388">
    <property type="component" value="Unplaced"/>
</dbReference>
<comment type="similarity">
    <text evidence="2">Belongs to the band 7/mec-2 family.</text>
</comment>
<keyword evidence="3 4" id="KW-0472">Membrane</keyword>
<dbReference type="AlphaFoldDB" id="A0A8C4NMZ0"/>
<dbReference type="GeneTree" id="ENSGT01030000234614"/>
<evidence type="ECO:0000313" key="6">
    <source>
        <dbReference type="Ensembl" id="ENSEBUP00000005933.1"/>
    </source>
</evidence>
<accession>A0A8C4NMZ0</accession>
<evidence type="ECO:0000259" key="5">
    <source>
        <dbReference type="SMART" id="SM00244"/>
    </source>
</evidence>
<sequence>WDILLPIFSLILVIITFPISVWFCIKVVKEYEKAVVFHLGRIIPGCPKGPGLLWVLPFVDHFTKVDMRTISFDVPSQEVLTRDAVTVCVDAVVYYRITDAVAMVSNIINADMSTRLLAQTSLRNALGTRSLTEIISEREVIAQSLQVTLDEATDPWGIQVERVEIKDVGLPAQLQRVMAAEAEATREAKAKVSYLERANIMALDITEHTNSFESTYLLDYLRDICCIYPAEIRLSLPIQIT</sequence>
<evidence type="ECO:0000256" key="2">
    <source>
        <dbReference type="ARBA" id="ARBA00008164"/>
    </source>
</evidence>
<evidence type="ECO:0000256" key="1">
    <source>
        <dbReference type="ARBA" id="ARBA00004370"/>
    </source>
</evidence>
<dbReference type="OMA" id="CEHILYF"/>
<reference evidence="6" key="2">
    <citation type="submission" date="2025-09" db="UniProtKB">
        <authorList>
            <consortium name="Ensembl"/>
        </authorList>
    </citation>
    <scope>IDENTIFICATION</scope>
</reference>
<dbReference type="PANTHER" id="PTHR10264:SF19">
    <property type="entry name" value="AT06885P-RELATED"/>
    <property type="match status" value="1"/>
</dbReference>